<reference evidence="6 7" key="1">
    <citation type="journal article" date="2024" name="Insects">
        <title>An Improved Chromosome-Level Genome Assembly of the Firefly Pyrocoelia pectoralis.</title>
        <authorList>
            <person name="Fu X."/>
            <person name="Meyer-Rochow V.B."/>
            <person name="Ballantyne L."/>
            <person name="Zhu X."/>
        </authorList>
    </citation>
    <scope>NUCLEOTIDE SEQUENCE [LARGE SCALE GENOMIC DNA]</scope>
    <source>
        <strain evidence="6">XCY_ONT2</strain>
    </source>
</reference>
<proteinExistence type="predicted"/>
<dbReference type="AlphaFoldDB" id="A0AAN7VDJ1"/>
<dbReference type="InterPro" id="IPR001841">
    <property type="entry name" value="Znf_RING"/>
</dbReference>
<keyword evidence="2" id="KW-0862">Zinc</keyword>
<keyword evidence="1 3" id="KW-0863">Zinc-finger</keyword>
<dbReference type="PROSITE" id="PS50089">
    <property type="entry name" value="ZF_RING_2"/>
    <property type="match status" value="1"/>
</dbReference>
<evidence type="ECO:0000256" key="2">
    <source>
        <dbReference type="ARBA" id="ARBA00022833"/>
    </source>
</evidence>
<evidence type="ECO:0000256" key="4">
    <source>
        <dbReference type="SAM" id="Coils"/>
    </source>
</evidence>
<dbReference type="CDD" id="cd16448">
    <property type="entry name" value="RING-H2"/>
    <property type="match status" value="1"/>
</dbReference>
<keyword evidence="1 3" id="KW-0479">Metal-binding</keyword>
<comment type="caution">
    <text evidence="6">The sequence shown here is derived from an EMBL/GenBank/DDBJ whole genome shotgun (WGS) entry which is preliminary data.</text>
</comment>
<protein>
    <recommendedName>
        <fullName evidence="5">RING-type domain-containing protein</fullName>
    </recommendedName>
</protein>
<accession>A0AAN7VDJ1</accession>
<keyword evidence="7" id="KW-1185">Reference proteome</keyword>
<name>A0AAN7VDJ1_9COLE</name>
<evidence type="ECO:0000259" key="5">
    <source>
        <dbReference type="PROSITE" id="PS50089"/>
    </source>
</evidence>
<dbReference type="Gene3D" id="3.30.40.10">
    <property type="entry name" value="Zinc/RING finger domain, C3HC4 (zinc finger)"/>
    <property type="match status" value="1"/>
</dbReference>
<dbReference type="GO" id="GO:0008270">
    <property type="term" value="F:zinc ion binding"/>
    <property type="evidence" value="ECO:0007669"/>
    <property type="project" value="UniProtKB-KW"/>
</dbReference>
<dbReference type="Proteomes" id="UP001329430">
    <property type="component" value="Chromosome 5"/>
</dbReference>
<evidence type="ECO:0000313" key="7">
    <source>
        <dbReference type="Proteomes" id="UP001329430"/>
    </source>
</evidence>
<feature type="coiled-coil region" evidence="4">
    <location>
        <begin position="67"/>
        <end position="94"/>
    </location>
</feature>
<evidence type="ECO:0000313" key="6">
    <source>
        <dbReference type="EMBL" id="KAK5643556.1"/>
    </source>
</evidence>
<gene>
    <name evidence="6" type="ORF">RI129_007401</name>
</gene>
<feature type="domain" description="RING-type" evidence="5">
    <location>
        <begin position="459"/>
        <end position="496"/>
    </location>
</feature>
<dbReference type="EMBL" id="JAVRBK010000005">
    <property type="protein sequence ID" value="KAK5643556.1"/>
    <property type="molecule type" value="Genomic_DNA"/>
</dbReference>
<organism evidence="6 7">
    <name type="scientific">Pyrocoelia pectoralis</name>
    <dbReference type="NCBI Taxonomy" id="417401"/>
    <lineage>
        <taxon>Eukaryota</taxon>
        <taxon>Metazoa</taxon>
        <taxon>Ecdysozoa</taxon>
        <taxon>Arthropoda</taxon>
        <taxon>Hexapoda</taxon>
        <taxon>Insecta</taxon>
        <taxon>Pterygota</taxon>
        <taxon>Neoptera</taxon>
        <taxon>Endopterygota</taxon>
        <taxon>Coleoptera</taxon>
        <taxon>Polyphaga</taxon>
        <taxon>Elateriformia</taxon>
        <taxon>Elateroidea</taxon>
        <taxon>Lampyridae</taxon>
        <taxon>Lampyrinae</taxon>
        <taxon>Pyrocoelia</taxon>
    </lineage>
</organism>
<keyword evidence="4" id="KW-0175">Coiled coil</keyword>
<dbReference type="InterPro" id="IPR013083">
    <property type="entry name" value="Znf_RING/FYVE/PHD"/>
</dbReference>
<dbReference type="Pfam" id="PF13639">
    <property type="entry name" value="zf-RING_2"/>
    <property type="match status" value="1"/>
</dbReference>
<evidence type="ECO:0000256" key="3">
    <source>
        <dbReference type="PROSITE-ProRule" id="PRU00175"/>
    </source>
</evidence>
<evidence type="ECO:0000256" key="1">
    <source>
        <dbReference type="ARBA" id="ARBA00022771"/>
    </source>
</evidence>
<sequence>MQNIASNSILKPDVPEFIPKNSRSIIRSDNAFSYILAKHQETILGRVNKTHTEGIASSKDCNSSDNINRDLNEVDFLQEQMKLQQNALDQRKLEVQVKQLESTTKNLQGSNTAKESRIKYLERCFMTHWSHSFFSECNMISKHMGKCEKVIADLKLVSEYLTQETVPSLDQCKLSICKWEDQYKMESDYLQKITKHYHEVASAIQSENDVLPYVNIERPSNINDLQDILHDNFLSTFKSLLNLQNQSTVQIPNVCFQRPPVASNDVCVEGSSVVQREVEEPTKLQNEHSDLRRDQIFVFGGVKDEPLPSKQNVASVSSQTGDTDVSENSENYIKISSSASRWRQIPQEDIVNATPLLCCKPDVSGLPEELQKKFQYRKPSFFVNSVYNPKFIEIFTFIKKNITGVSDEEILFALKSARKKIKYLSVMPKDNVLSVVIEELRNITDSYGSPHMKIEHVMCVICFHPFGEESKTRLICKHIYHTTCITTYFQTDCPLCILRSHQY</sequence>
<dbReference type="SUPFAM" id="SSF57850">
    <property type="entry name" value="RING/U-box"/>
    <property type="match status" value="1"/>
</dbReference>